<feature type="transmembrane region" description="Helical" evidence="1">
    <location>
        <begin position="92"/>
        <end position="119"/>
    </location>
</feature>
<name>A0A183GJ31_HELPZ</name>
<keyword evidence="3" id="KW-1185">Reference proteome</keyword>
<accession>A0A183GJ31</accession>
<sequence>MPSASALLRAGSLYFNVNIKKEYKLCMRPIHQTVFDFFKVFRLPTTVHRLTYRRHTEDNHRTQFPAHFLVRSCCVRRQEVAMTDMVNREWSIPFLVCSISVLVVMVTMVGLGLALFLYLQTRPPPSKRFYSIED</sequence>
<dbReference type="Proteomes" id="UP000050761">
    <property type="component" value="Unassembled WGS sequence"/>
</dbReference>
<evidence type="ECO:0000313" key="3">
    <source>
        <dbReference type="Proteomes" id="UP000050761"/>
    </source>
</evidence>
<keyword evidence="1" id="KW-1133">Transmembrane helix</keyword>
<dbReference type="WBParaSite" id="HPBE_0002266701-mRNA-1">
    <property type="protein sequence ID" value="HPBE_0002266701-mRNA-1"/>
    <property type="gene ID" value="HPBE_0002266701"/>
</dbReference>
<organism evidence="3 4">
    <name type="scientific">Heligmosomoides polygyrus</name>
    <name type="common">Parasitic roundworm</name>
    <dbReference type="NCBI Taxonomy" id="6339"/>
    <lineage>
        <taxon>Eukaryota</taxon>
        <taxon>Metazoa</taxon>
        <taxon>Ecdysozoa</taxon>
        <taxon>Nematoda</taxon>
        <taxon>Chromadorea</taxon>
        <taxon>Rhabditida</taxon>
        <taxon>Rhabditina</taxon>
        <taxon>Rhabditomorpha</taxon>
        <taxon>Strongyloidea</taxon>
        <taxon>Heligmosomidae</taxon>
        <taxon>Heligmosomoides</taxon>
    </lineage>
</organism>
<evidence type="ECO:0000256" key="1">
    <source>
        <dbReference type="SAM" id="Phobius"/>
    </source>
</evidence>
<accession>A0A3P8CT91</accession>
<keyword evidence="1" id="KW-0472">Membrane</keyword>
<keyword evidence="1" id="KW-0812">Transmembrane</keyword>
<reference evidence="2 3" key="1">
    <citation type="submission" date="2018-11" db="EMBL/GenBank/DDBJ databases">
        <authorList>
            <consortium name="Pathogen Informatics"/>
        </authorList>
    </citation>
    <scope>NUCLEOTIDE SEQUENCE [LARGE SCALE GENOMIC DNA]</scope>
</reference>
<dbReference type="EMBL" id="UZAH01034226">
    <property type="protein sequence ID" value="VDP34000.1"/>
    <property type="molecule type" value="Genomic_DNA"/>
</dbReference>
<protein>
    <submittedName>
        <fullName evidence="4">Col_cuticle_N domain-containing protein</fullName>
    </submittedName>
</protein>
<reference evidence="4" key="2">
    <citation type="submission" date="2019-09" db="UniProtKB">
        <authorList>
            <consortium name="WormBaseParasite"/>
        </authorList>
    </citation>
    <scope>IDENTIFICATION</scope>
</reference>
<evidence type="ECO:0000313" key="4">
    <source>
        <dbReference type="WBParaSite" id="HPBE_0002266701-mRNA-1"/>
    </source>
</evidence>
<gene>
    <name evidence="2" type="ORF">HPBE_LOCUS22666</name>
</gene>
<dbReference type="OrthoDB" id="5799308at2759"/>
<evidence type="ECO:0000313" key="2">
    <source>
        <dbReference type="EMBL" id="VDP34000.1"/>
    </source>
</evidence>
<dbReference type="AlphaFoldDB" id="A0A183GJ31"/>
<proteinExistence type="predicted"/>